<dbReference type="PANTHER" id="PTHR37530">
    <property type="entry name" value="OUTER MEMBRANE PROTEIN SLP"/>
    <property type="match status" value="1"/>
</dbReference>
<dbReference type="eggNOG" id="COG3065">
    <property type="taxonomic scope" value="Bacteria"/>
</dbReference>
<dbReference type="STRING" id="1127673.GLIP_0924"/>
<feature type="compositionally biased region" description="Low complexity" evidence="1">
    <location>
        <begin position="191"/>
        <end position="210"/>
    </location>
</feature>
<dbReference type="Pfam" id="PF03843">
    <property type="entry name" value="Slp"/>
    <property type="match status" value="1"/>
</dbReference>
<dbReference type="AlphaFoldDB" id="K6Y5Q2"/>
<feature type="signal peptide" evidence="2">
    <location>
        <begin position="1"/>
        <end position="15"/>
    </location>
</feature>
<proteinExistence type="predicted"/>
<reference evidence="3 4" key="1">
    <citation type="journal article" date="2017" name="Antonie Van Leeuwenhoek">
        <title>Rhizobium rhizosphaerae sp. nov., a novel species isolated from rice rhizosphere.</title>
        <authorList>
            <person name="Zhao J.J."/>
            <person name="Zhang J."/>
            <person name="Zhang R.J."/>
            <person name="Zhang C.W."/>
            <person name="Yin H.Q."/>
            <person name="Zhang X.X."/>
        </authorList>
    </citation>
    <scope>NUCLEOTIDE SEQUENCE [LARGE SCALE GENOMIC DNA]</scope>
    <source>
        <strain evidence="3 4">E3</strain>
    </source>
</reference>
<feature type="region of interest" description="Disordered" evidence="1">
    <location>
        <begin position="179"/>
        <end position="218"/>
    </location>
</feature>
<dbReference type="EMBL" id="BAEN01000021">
    <property type="protein sequence ID" value="GAC13567.1"/>
    <property type="molecule type" value="Genomic_DNA"/>
</dbReference>
<gene>
    <name evidence="3" type="ORF">GLIP_0924</name>
</gene>
<dbReference type="RefSeq" id="WP_008843384.1">
    <property type="nucleotide sequence ID" value="NZ_BAEN01000021.1"/>
</dbReference>
<protein>
    <submittedName>
        <fullName evidence="3">Starvation-inducible outer membrane lipoprotein</fullName>
    </submittedName>
</protein>
<evidence type="ECO:0000256" key="1">
    <source>
        <dbReference type="SAM" id="MobiDB-lite"/>
    </source>
</evidence>
<name>K6Y5Q2_9ALTE</name>
<keyword evidence="3" id="KW-0449">Lipoprotein</keyword>
<dbReference type="Proteomes" id="UP000006334">
    <property type="component" value="Unassembled WGS sequence"/>
</dbReference>
<dbReference type="OrthoDB" id="5295757at2"/>
<dbReference type="PROSITE" id="PS51257">
    <property type="entry name" value="PROKAR_LIPOPROTEIN"/>
    <property type="match status" value="1"/>
</dbReference>
<evidence type="ECO:0000256" key="2">
    <source>
        <dbReference type="SAM" id="SignalP"/>
    </source>
</evidence>
<sequence>MLAKIAVFFSVALMAGCSTIPDSIKVEDNVTLVEYQKVTANPEANVGKTVRWGGVIANVLNLPDATMVEMVDFPLRSYARPLVSNQSMGRFRVYIDGFIDPVLFEKGRSVTFTGEVTGMESGLVGEHQYLFPTIQSSGYHLWKEVDRVDVTNLGMWPYTSSYWGWPYRPYHQRVIIRRHSDSPSGGSLTPNRGSQSNRHNNNSSPRRNNSVKTVDKEP</sequence>
<dbReference type="GO" id="GO:0019867">
    <property type="term" value="C:outer membrane"/>
    <property type="evidence" value="ECO:0007669"/>
    <property type="project" value="InterPro"/>
</dbReference>
<keyword evidence="2" id="KW-0732">Signal</keyword>
<accession>K6Y5Q2</accession>
<comment type="caution">
    <text evidence="3">The sequence shown here is derived from an EMBL/GenBank/DDBJ whole genome shotgun (WGS) entry which is preliminary data.</text>
</comment>
<organism evidence="3 4">
    <name type="scientific">Aliiglaciecola lipolytica E3</name>
    <dbReference type="NCBI Taxonomy" id="1127673"/>
    <lineage>
        <taxon>Bacteria</taxon>
        <taxon>Pseudomonadati</taxon>
        <taxon>Pseudomonadota</taxon>
        <taxon>Gammaproteobacteria</taxon>
        <taxon>Alteromonadales</taxon>
        <taxon>Alteromonadaceae</taxon>
        <taxon>Aliiglaciecola</taxon>
    </lineage>
</organism>
<feature type="chain" id="PRO_5011977313" evidence="2">
    <location>
        <begin position="16"/>
        <end position="218"/>
    </location>
</feature>
<evidence type="ECO:0000313" key="3">
    <source>
        <dbReference type="EMBL" id="GAC13567.1"/>
    </source>
</evidence>
<dbReference type="PANTHER" id="PTHR37530:SF1">
    <property type="entry name" value="OUTER MEMBRANE PROTEIN SLP"/>
    <property type="match status" value="1"/>
</dbReference>
<dbReference type="InterPro" id="IPR004658">
    <property type="entry name" value="OMP_Slp"/>
</dbReference>
<dbReference type="NCBIfam" id="TIGR00752">
    <property type="entry name" value="slp"/>
    <property type="match status" value="1"/>
</dbReference>
<evidence type="ECO:0000313" key="4">
    <source>
        <dbReference type="Proteomes" id="UP000006334"/>
    </source>
</evidence>
<keyword evidence="4" id="KW-1185">Reference proteome</keyword>